<organism evidence="1 2">
    <name type="scientific">Roseivivax jejudonensis</name>
    <dbReference type="NCBI Taxonomy" id="1529041"/>
    <lineage>
        <taxon>Bacteria</taxon>
        <taxon>Pseudomonadati</taxon>
        <taxon>Pseudomonadota</taxon>
        <taxon>Alphaproteobacteria</taxon>
        <taxon>Rhodobacterales</taxon>
        <taxon>Roseobacteraceae</taxon>
        <taxon>Roseivivax</taxon>
    </lineage>
</organism>
<dbReference type="Proteomes" id="UP000193570">
    <property type="component" value="Unassembled WGS sequence"/>
</dbReference>
<evidence type="ECO:0000313" key="1">
    <source>
        <dbReference type="EMBL" id="SLN52683.1"/>
    </source>
</evidence>
<name>A0A1X6ZJA5_9RHOB</name>
<dbReference type="EMBL" id="FWFK01000004">
    <property type="protein sequence ID" value="SLN52683.1"/>
    <property type="molecule type" value="Genomic_DNA"/>
</dbReference>
<proteinExistence type="predicted"/>
<dbReference type="RefSeq" id="WP_085792333.1">
    <property type="nucleotide sequence ID" value="NZ_FWFK01000004.1"/>
</dbReference>
<reference evidence="1 2" key="1">
    <citation type="submission" date="2017-03" db="EMBL/GenBank/DDBJ databases">
        <authorList>
            <person name="Afonso C.L."/>
            <person name="Miller P.J."/>
            <person name="Scott M.A."/>
            <person name="Spackman E."/>
            <person name="Goraichik I."/>
            <person name="Dimitrov K.M."/>
            <person name="Suarez D.L."/>
            <person name="Swayne D.E."/>
        </authorList>
    </citation>
    <scope>NUCLEOTIDE SEQUENCE [LARGE SCALE GENOMIC DNA]</scope>
    <source>
        <strain evidence="1 2">CECT 8625</strain>
    </source>
</reference>
<accession>A0A1X6ZJA5</accession>
<evidence type="ECO:0000313" key="2">
    <source>
        <dbReference type="Proteomes" id="UP000193570"/>
    </source>
</evidence>
<evidence type="ECO:0008006" key="3">
    <source>
        <dbReference type="Google" id="ProtNLM"/>
    </source>
</evidence>
<gene>
    <name evidence="1" type="ORF">ROJ8625_02662</name>
</gene>
<dbReference type="OrthoDB" id="7802881at2"/>
<dbReference type="AlphaFoldDB" id="A0A1X6ZJA5"/>
<keyword evidence="2" id="KW-1185">Reference proteome</keyword>
<sequence>MPKSPPVDHPVMLEPRPLIFADRPLVVAWTPKSACSTVLMWYLHLEGLLNAAAFYDPWPHQFRTRVYYSSATWKHRANAVADAGGTGFSLLRVTRDPVKRLVSTFRHSLRNPQFLRMLSDGLGRDCAETGHSLRDLAEVLMRHTLTVPTDVNVHAIAQTLPLMDMGFDRRLTLNIDTHDMEAGLNAVAAAFDLPATQFADIAYLQEVTGRHHARDTPYSGDIPVDERRFCAADAAAWPKSALERSAAARDIARALYATDMANVSTDDSAGQIAFAPR</sequence>
<protein>
    <recommendedName>
        <fullName evidence="3">Sulfotransferase family protein</fullName>
    </recommendedName>
</protein>